<dbReference type="RefSeq" id="WP_054734213.1">
    <property type="nucleotide sequence ID" value="NZ_AYZM01000171.1"/>
</dbReference>
<dbReference type="STRING" id="1423804.FD14_GL002524"/>
<protein>
    <recommendedName>
        <fullName evidence="3">HTH cro/C1-type domain-containing protein</fullName>
    </recommendedName>
</protein>
<proteinExistence type="predicted"/>
<dbReference type="OrthoDB" id="2309397at2"/>
<dbReference type="AlphaFoldDB" id="A0A0R2ENS7"/>
<dbReference type="EMBL" id="AYZM01000171">
    <property type="protein sequence ID" value="KRN17800.1"/>
    <property type="molecule type" value="Genomic_DNA"/>
</dbReference>
<comment type="caution">
    <text evidence="1">The sequence shown here is derived from an EMBL/GenBank/DDBJ whole genome shotgun (WGS) entry which is preliminary data.</text>
</comment>
<organism evidence="1 2">
    <name type="scientific">Secundilactobacillus similis DSM 23365 = JCM 2765</name>
    <dbReference type="NCBI Taxonomy" id="1423804"/>
    <lineage>
        <taxon>Bacteria</taxon>
        <taxon>Bacillati</taxon>
        <taxon>Bacillota</taxon>
        <taxon>Bacilli</taxon>
        <taxon>Lactobacillales</taxon>
        <taxon>Lactobacillaceae</taxon>
        <taxon>Secundilactobacillus</taxon>
    </lineage>
</organism>
<keyword evidence="2" id="KW-1185">Reference proteome</keyword>
<gene>
    <name evidence="1" type="ORF">FD14_GL002524</name>
</gene>
<name>A0A0R2ENS7_9LACO</name>
<reference evidence="1 2" key="1">
    <citation type="journal article" date="2015" name="Genome Announc.">
        <title>Expanding the biotechnology potential of lactobacilli through comparative genomics of 213 strains and associated genera.</title>
        <authorList>
            <person name="Sun Z."/>
            <person name="Harris H.M."/>
            <person name="McCann A."/>
            <person name="Guo C."/>
            <person name="Argimon S."/>
            <person name="Zhang W."/>
            <person name="Yang X."/>
            <person name="Jeffery I.B."/>
            <person name="Cooney J.C."/>
            <person name="Kagawa T.F."/>
            <person name="Liu W."/>
            <person name="Song Y."/>
            <person name="Salvetti E."/>
            <person name="Wrobel A."/>
            <person name="Rasinkangas P."/>
            <person name="Parkhill J."/>
            <person name="Rea M.C."/>
            <person name="O'Sullivan O."/>
            <person name="Ritari J."/>
            <person name="Douillard F.P."/>
            <person name="Paul Ross R."/>
            <person name="Yang R."/>
            <person name="Briner A.E."/>
            <person name="Felis G.E."/>
            <person name="de Vos W.M."/>
            <person name="Barrangou R."/>
            <person name="Klaenhammer T.R."/>
            <person name="Caufield P.W."/>
            <person name="Cui Y."/>
            <person name="Zhang H."/>
            <person name="O'Toole P.W."/>
        </authorList>
    </citation>
    <scope>NUCLEOTIDE SEQUENCE [LARGE SCALE GENOMIC DNA]</scope>
    <source>
        <strain evidence="1 2">DSM 23365</strain>
    </source>
</reference>
<accession>A0A0R2ENS7</accession>
<evidence type="ECO:0008006" key="3">
    <source>
        <dbReference type="Google" id="ProtNLM"/>
    </source>
</evidence>
<evidence type="ECO:0000313" key="2">
    <source>
        <dbReference type="Proteomes" id="UP000051442"/>
    </source>
</evidence>
<dbReference type="PATRIC" id="fig|1423804.4.peg.2732"/>
<evidence type="ECO:0000313" key="1">
    <source>
        <dbReference type="EMBL" id="KRN17800.1"/>
    </source>
</evidence>
<dbReference type="Proteomes" id="UP000051442">
    <property type="component" value="Unassembled WGS sequence"/>
</dbReference>
<sequence>MPEQTIDKAALEIELQYVTALKRHGLSQKAMAALLTTQEEKVAPSQVNRAVKGGNEPKSRRIRSQMAKILGIQED</sequence>